<proteinExistence type="predicted"/>
<sequence length="460" mass="52836">MAATKLPQDCLNQIFAECQANEVPLCNYLLVNWSWCECIIRLIWQKPFERKEGAIFQEERSVQLIRTLITCLSYDSKELLQENGIELPNEQLESKPLFDYPALIQKLEPQRLSWAVREWIDHSIPITATATPTQLDRKTFTLSQEILKLLVRRGKRLSKFVLSQTSSQYDDGAQIPIHLLPNAQNFMKQIRSFVCYFPHEIPDSTFYSLSQSGTNIEAFDVSLNNESEGLIQLIRTQRGIKEVILAGDRLNSKFDEALQMHTKTITHIECIDTLSISPDTLTQCQNLKVLNLYCKIPKDTFSILENAQFPFLQKLDVKLQNKFDLERLSRIIQTTTGRMEVLRLQWGTYDPENIHTLIKTIGEYCPRIVELVIPIRSDDASCLASLFSKCRHVRSIMLISKDGGVQDGERLVTAIADNAPTTLRSCSIHGHWNYTPEIWQAFCERQQNNSSPIRISLVDK</sequence>
<protein>
    <submittedName>
        <fullName evidence="1">9834_t:CDS:1</fullName>
    </submittedName>
</protein>
<evidence type="ECO:0000313" key="2">
    <source>
        <dbReference type="Proteomes" id="UP000789508"/>
    </source>
</evidence>
<gene>
    <name evidence="1" type="ORF">ALEPTO_LOCUS9742</name>
</gene>
<name>A0A9N9DIR1_9GLOM</name>
<feature type="non-terminal residue" evidence="1">
    <location>
        <position position="460"/>
    </location>
</feature>
<dbReference type="InterPro" id="IPR032675">
    <property type="entry name" value="LRR_dom_sf"/>
</dbReference>
<evidence type="ECO:0000313" key="1">
    <source>
        <dbReference type="EMBL" id="CAG8642092.1"/>
    </source>
</evidence>
<dbReference type="Proteomes" id="UP000789508">
    <property type="component" value="Unassembled WGS sequence"/>
</dbReference>
<dbReference type="AlphaFoldDB" id="A0A9N9DIR1"/>
<comment type="caution">
    <text evidence="1">The sequence shown here is derived from an EMBL/GenBank/DDBJ whole genome shotgun (WGS) entry which is preliminary data.</text>
</comment>
<dbReference type="OrthoDB" id="2343567at2759"/>
<reference evidence="1" key="1">
    <citation type="submission" date="2021-06" db="EMBL/GenBank/DDBJ databases">
        <authorList>
            <person name="Kallberg Y."/>
            <person name="Tangrot J."/>
            <person name="Rosling A."/>
        </authorList>
    </citation>
    <scope>NUCLEOTIDE SEQUENCE</scope>
    <source>
        <strain evidence="1">FL130A</strain>
    </source>
</reference>
<keyword evidence="2" id="KW-1185">Reference proteome</keyword>
<accession>A0A9N9DIR1</accession>
<dbReference type="SUPFAM" id="SSF52047">
    <property type="entry name" value="RNI-like"/>
    <property type="match status" value="1"/>
</dbReference>
<dbReference type="EMBL" id="CAJVPS010008285">
    <property type="protein sequence ID" value="CAG8642092.1"/>
    <property type="molecule type" value="Genomic_DNA"/>
</dbReference>
<organism evidence="1 2">
    <name type="scientific">Ambispora leptoticha</name>
    <dbReference type="NCBI Taxonomy" id="144679"/>
    <lineage>
        <taxon>Eukaryota</taxon>
        <taxon>Fungi</taxon>
        <taxon>Fungi incertae sedis</taxon>
        <taxon>Mucoromycota</taxon>
        <taxon>Glomeromycotina</taxon>
        <taxon>Glomeromycetes</taxon>
        <taxon>Archaeosporales</taxon>
        <taxon>Ambisporaceae</taxon>
        <taxon>Ambispora</taxon>
    </lineage>
</organism>
<dbReference type="Gene3D" id="3.80.10.10">
    <property type="entry name" value="Ribonuclease Inhibitor"/>
    <property type="match status" value="1"/>
</dbReference>